<dbReference type="EMBL" id="CP081295">
    <property type="protein sequence ID" value="QZD90630.1"/>
    <property type="molecule type" value="Genomic_DNA"/>
</dbReference>
<accession>A0ABX8ZNP9</accession>
<dbReference type="Gene3D" id="3.40.50.2300">
    <property type="match status" value="1"/>
</dbReference>
<organism evidence="4 5">
    <name type="scientific">Qipengyuania aurantiaca</name>
    <dbReference type="NCBI Taxonomy" id="2867233"/>
    <lineage>
        <taxon>Bacteria</taxon>
        <taxon>Pseudomonadati</taxon>
        <taxon>Pseudomonadota</taxon>
        <taxon>Alphaproteobacteria</taxon>
        <taxon>Sphingomonadales</taxon>
        <taxon>Erythrobacteraceae</taxon>
        <taxon>Qipengyuania</taxon>
    </lineage>
</organism>
<evidence type="ECO:0000313" key="4">
    <source>
        <dbReference type="EMBL" id="QZD90630.1"/>
    </source>
</evidence>
<reference evidence="4 5" key="1">
    <citation type="submission" date="2021-08" db="EMBL/GenBank/DDBJ databases">
        <title>Comparative Genomics Analysis of the Genus Qipengyuania Reveals Extensive Genetic Diversity and Metabolic Versatility, Including the Description of Fifteen Novel Species.</title>
        <authorList>
            <person name="Liu Y."/>
        </authorList>
    </citation>
    <scope>NUCLEOTIDE SEQUENCE [LARGE SCALE GENOMIC DNA]</scope>
    <source>
        <strain evidence="4 5">1NDH13</strain>
    </source>
</reference>
<dbReference type="InterPro" id="IPR050595">
    <property type="entry name" value="Bact_response_regulator"/>
</dbReference>
<name>A0ABX8ZNP9_9SPHN</name>
<dbReference type="InterPro" id="IPR001789">
    <property type="entry name" value="Sig_transdc_resp-reg_receiver"/>
</dbReference>
<dbReference type="PANTHER" id="PTHR44591:SF3">
    <property type="entry name" value="RESPONSE REGULATORY DOMAIN-CONTAINING PROTEIN"/>
    <property type="match status" value="1"/>
</dbReference>
<dbReference type="Proteomes" id="UP000824281">
    <property type="component" value="Chromosome"/>
</dbReference>
<keyword evidence="5" id="KW-1185">Reference proteome</keyword>
<dbReference type="RefSeq" id="WP_221426093.1">
    <property type="nucleotide sequence ID" value="NZ_CP081295.1"/>
</dbReference>
<evidence type="ECO:0000313" key="5">
    <source>
        <dbReference type="Proteomes" id="UP000824281"/>
    </source>
</evidence>
<dbReference type="PANTHER" id="PTHR44591">
    <property type="entry name" value="STRESS RESPONSE REGULATOR PROTEIN 1"/>
    <property type="match status" value="1"/>
</dbReference>
<dbReference type="SMART" id="SM00448">
    <property type="entry name" value="REC"/>
    <property type="match status" value="1"/>
</dbReference>
<evidence type="ECO:0000256" key="2">
    <source>
        <dbReference type="PROSITE-ProRule" id="PRU00169"/>
    </source>
</evidence>
<dbReference type="PROSITE" id="PS50110">
    <property type="entry name" value="RESPONSE_REGULATORY"/>
    <property type="match status" value="1"/>
</dbReference>
<gene>
    <name evidence="4" type="ORF">K3148_04345</name>
</gene>
<feature type="domain" description="Response regulatory" evidence="3">
    <location>
        <begin position="8"/>
        <end position="124"/>
    </location>
</feature>
<dbReference type="InterPro" id="IPR011006">
    <property type="entry name" value="CheY-like_superfamily"/>
</dbReference>
<proteinExistence type="predicted"/>
<dbReference type="SUPFAM" id="SSF52172">
    <property type="entry name" value="CheY-like"/>
    <property type="match status" value="1"/>
</dbReference>
<evidence type="ECO:0000256" key="1">
    <source>
        <dbReference type="ARBA" id="ARBA00022553"/>
    </source>
</evidence>
<dbReference type="CDD" id="cd00156">
    <property type="entry name" value="REC"/>
    <property type="match status" value="1"/>
</dbReference>
<protein>
    <submittedName>
        <fullName evidence="4">Response regulator</fullName>
    </submittedName>
</protein>
<evidence type="ECO:0000259" key="3">
    <source>
        <dbReference type="PROSITE" id="PS50110"/>
    </source>
</evidence>
<dbReference type="Pfam" id="PF00072">
    <property type="entry name" value="Response_reg"/>
    <property type="match status" value="1"/>
</dbReference>
<feature type="modified residue" description="4-aspartylphosphate" evidence="2">
    <location>
        <position position="58"/>
    </location>
</feature>
<keyword evidence="1 2" id="KW-0597">Phosphoprotein</keyword>
<sequence length="134" mass="14561">MRNCKSGAVAIVEDDEMLRFLLRETVRASGCSVVGLAETMRHARSLLAEGTPDILITDFALTGAEDGLQLIETAKRHNPGITTILVTGWDVEVLRDRIERVGPTHVLRKPVLPHQLASLLEAHAGTREAMAEAA</sequence>